<keyword evidence="1" id="KW-0862">Zinc</keyword>
<evidence type="ECO:0000313" key="5">
    <source>
        <dbReference type="Proteomes" id="UP000468687"/>
    </source>
</evidence>
<reference evidence="4 5" key="1">
    <citation type="journal article" date="2014" name="Int. J. Syst. Evol. Microbiol.">
        <title>Nocardioides zeae sp. nov., isolated from the stem of Zea mays.</title>
        <authorList>
            <person name="Glaeser S.P."/>
            <person name="McInroy J.A."/>
            <person name="Busse H.J."/>
            <person name="Kampfer P."/>
        </authorList>
    </citation>
    <scope>NUCLEOTIDE SEQUENCE [LARGE SCALE GENOMIC DNA]</scope>
    <source>
        <strain evidence="4 5">JCM 30728</strain>
    </source>
</reference>
<evidence type="ECO:0000259" key="3">
    <source>
        <dbReference type="PROSITE" id="PS50966"/>
    </source>
</evidence>
<organism evidence="4 5">
    <name type="scientific">Nocardioides zeae</name>
    <dbReference type="NCBI Taxonomy" id="1457234"/>
    <lineage>
        <taxon>Bacteria</taxon>
        <taxon>Bacillati</taxon>
        <taxon>Actinomycetota</taxon>
        <taxon>Actinomycetes</taxon>
        <taxon>Propionibacteriales</taxon>
        <taxon>Nocardioidaceae</taxon>
        <taxon>Nocardioides</taxon>
    </lineage>
</organism>
<dbReference type="GO" id="GO:0008270">
    <property type="term" value="F:zinc ion binding"/>
    <property type="evidence" value="ECO:0007669"/>
    <property type="project" value="UniProtKB-KW"/>
</dbReference>
<dbReference type="AlphaFoldDB" id="A0A6P0HNG9"/>
<proteinExistence type="predicted"/>
<feature type="domain" description="SWIM-type" evidence="3">
    <location>
        <begin position="124"/>
        <end position="159"/>
    </location>
</feature>
<evidence type="ECO:0000313" key="4">
    <source>
        <dbReference type="EMBL" id="NEN80181.1"/>
    </source>
</evidence>
<dbReference type="PROSITE" id="PS50966">
    <property type="entry name" value="ZF_SWIM"/>
    <property type="match status" value="1"/>
</dbReference>
<name>A0A6P0HNG9_9ACTN</name>
<evidence type="ECO:0000256" key="1">
    <source>
        <dbReference type="PROSITE-ProRule" id="PRU00325"/>
    </source>
</evidence>
<comment type="caution">
    <text evidence="4">The sequence shown here is derived from an EMBL/GenBank/DDBJ whole genome shotgun (WGS) entry which is preliminary data.</text>
</comment>
<dbReference type="PANTHER" id="PTHR38133">
    <property type="entry name" value="SLR1429 PROTEIN"/>
    <property type="match status" value="1"/>
</dbReference>
<dbReference type="InterPro" id="IPR007527">
    <property type="entry name" value="Znf_SWIM"/>
</dbReference>
<keyword evidence="1" id="KW-0479">Metal-binding</keyword>
<sequence length="242" mass="25463">MAPGPEVRVTHPRLAPRRSSGPRPWWAKAWARAVEEAAFAERDLRDGSRLARAGMVGAIGIGPGSALAAVRDDDDAWTVTVEVPRCDDDALDGLVEVVAAVSGRIAALLAGDLPHQLVEEAEEVGAELLPYGGELATTCTCPHTLDPCAHALAVLVQLGWLVAEDPLVLLALRGLPRDELVARLHARGAAVRAQGLVALTSDQPGQPGQPGQPDELDVAVDAALRAARVLAALDRGEVPERW</sequence>
<dbReference type="RefSeq" id="WP_163773904.1">
    <property type="nucleotide sequence ID" value="NZ_JAAGXA010000016.1"/>
</dbReference>
<dbReference type="PANTHER" id="PTHR38133:SF1">
    <property type="entry name" value="SLR1429 PROTEIN"/>
    <property type="match status" value="1"/>
</dbReference>
<dbReference type="Pfam" id="PF04434">
    <property type="entry name" value="SWIM"/>
    <property type="match status" value="1"/>
</dbReference>
<accession>A0A6P0HNG9</accession>
<dbReference type="Proteomes" id="UP000468687">
    <property type="component" value="Unassembled WGS sequence"/>
</dbReference>
<gene>
    <name evidence="4" type="ORF">G3T38_18120</name>
</gene>
<keyword evidence="5" id="KW-1185">Reference proteome</keyword>
<evidence type="ECO:0000256" key="2">
    <source>
        <dbReference type="SAM" id="MobiDB-lite"/>
    </source>
</evidence>
<protein>
    <recommendedName>
        <fullName evidence="3">SWIM-type domain-containing protein</fullName>
    </recommendedName>
</protein>
<dbReference type="EMBL" id="JAAGXA010000016">
    <property type="protein sequence ID" value="NEN80181.1"/>
    <property type="molecule type" value="Genomic_DNA"/>
</dbReference>
<feature type="region of interest" description="Disordered" evidence="2">
    <location>
        <begin position="1"/>
        <end position="23"/>
    </location>
</feature>
<keyword evidence="1" id="KW-0863">Zinc-finger</keyword>